<comment type="caution">
    <text evidence="1">The sequence shown here is derived from an EMBL/GenBank/DDBJ whole genome shotgun (WGS) entry which is preliminary data.</text>
</comment>
<reference evidence="1" key="1">
    <citation type="journal article" date="2019" name="Sci. Rep.">
        <title>Draft genome of Tanacetum cinerariifolium, the natural source of mosquito coil.</title>
        <authorList>
            <person name="Yamashiro T."/>
            <person name="Shiraishi A."/>
            <person name="Satake H."/>
            <person name="Nakayama K."/>
        </authorList>
    </citation>
    <scope>NUCLEOTIDE SEQUENCE</scope>
</reference>
<gene>
    <name evidence="1" type="ORF">Tci_033068</name>
</gene>
<organism evidence="1">
    <name type="scientific">Tanacetum cinerariifolium</name>
    <name type="common">Dalmatian daisy</name>
    <name type="synonym">Chrysanthemum cinerariifolium</name>
    <dbReference type="NCBI Taxonomy" id="118510"/>
    <lineage>
        <taxon>Eukaryota</taxon>
        <taxon>Viridiplantae</taxon>
        <taxon>Streptophyta</taxon>
        <taxon>Embryophyta</taxon>
        <taxon>Tracheophyta</taxon>
        <taxon>Spermatophyta</taxon>
        <taxon>Magnoliopsida</taxon>
        <taxon>eudicotyledons</taxon>
        <taxon>Gunneridae</taxon>
        <taxon>Pentapetalae</taxon>
        <taxon>asterids</taxon>
        <taxon>campanulids</taxon>
        <taxon>Asterales</taxon>
        <taxon>Asteraceae</taxon>
        <taxon>Asteroideae</taxon>
        <taxon>Anthemideae</taxon>
        <taxon>Anthemidinae</taxon>
        <taxon>Tanacetum</taxon>
    </lineage>
</organism>
<protein>
    <recommendedName>
        <fullName evidence="2">Copia protein</fullName>
    </recommendedName>
</protein>
<dbReference type="EMBL" id="BKCJ010004447">
    <property type="protein sequence ID" value="GEU61090.1"/>
    <property type="molecule type" value="Genomic_DNA"/>
</dbReference>
<proteinExistence type="predicted"/>
<evidence type="ECO:0008006" key="2">
    <source>
        <dbReference type="Google" id="ProtNLM"/>
    </source>
</evidence>
<sequence length="327" mass="36980">MDQTDKVIDAAINSLDKNNIARSDLLNALNGVTKTLKEIQDAVKEDLVLNKKVIEATEAYTKNSTHLTELLTLIKNFNFQRLKKDTSDIKSVIIKIYQAFKVQPITSIISTSQPKPSVPQREGKGIATDEHLESPPKLVKASSVVRPNPGAPFLVPYTINGKLFYLTEEQILAHIDKEDQIKNDKEESKRLVMTKTETKEIPGELGIQSALPVPVLEQTPSQASRRKRKHMELEPEIKVPRLKCNQSLPKGVPFVNNMVIEEPEYGLFFTDVFGDQAFKRWNDIHKVGIDNLVSYLVMTSMIKTLENARFSLKLKKLIAEHPDQEKL</sequence>
<dbReference type="AlphaFoldDB" id="A0A6L2LIX3"/>
<evidence type="ECO:0000313" key="1">
    <source>
        <dbReference type="EMBL" id="GEU61090.1"/>
    </source>
</evidence>
<accession>A0A6L2LIX3</accession>
<name>A0A6L2LIX3_TANCI</name>